<feature type="compositionally biased region" description="Basic and acidic residues" evidence="2">
    <location>
        <begin position="283"/>
        <end position="296"/>
    </location>
</feature>
<dbReference type="InterPro" id="IPR041522">
    <property type="entry name" value="CdaR_GGDEF"/>
</dbReference>
<dbReference type="SMART" id="SM00065">
    <property type="entry name" value="GAF"/>
    <property type="match status" value="1"/>
</dbReference>
<dbReference type="InterPro" id="IPR029016">
    <property type="entry name" value="GAF-like_dom_sf"/>
</dbReference>
<dbReference type="InterPro" id="IPR003018">
    <property type="entry name" value="GAF"/>
</dbReference>
<evidence type="ECO:0000256" key="1">
    <source>
        <dbReference type="ARBA" id="ARBA00006754"/>
    </source>
</evidence>
<dbReference type="AlphaFoldDB" id="H6RKH3"/>
<sequence length="630" mass="67575">MVRIPPATEPGHTVPTAEVSGERVELRRWLGGIASIAAVVNTPASRTELLELVSRTACELMDYRFCAVTLADPDRRVLVIEGSSGLSAEYIAGVNAEHPITLRPGDPDEAPSSRAFTTRRAVHVSDISVAPTFRPWEGVARQQGFRSMISVPLLVSGRALGTLNCYRLDVHEFGPAETELLTTLAHQAAIAIETARLRDHEARTIADLRELNRSLAEQHALLQQGEQIHRELTAVALRTGGISAVSAALAPLLRRPVLVEDPVGTPLASTAHEGRTVDAPPPAERDLDHPAPHELADVSGWPTAAPPGPRVVAPVLLGNEVVARIWLPGSLAELSPLDRRALEHAATVSALELLRARTALEVEWRLSGEVIGDLLTGDPAALATITSRAARLWHDLDTPHATLVLKIDPERHDDVQAALGAARSVSAAIRPRPLVSAVGDYVVALWPVADGDLTACVTGADAMRRAIRAQARGATASVAVVRPCTSLQDHAAAFRLGRGAVELSRLRGRRDVTVTLADLGVYGLLLQLEDTRELARFTDELLRPLREHDTARGTALLETVVTHLRHDLSTAATAAALYVHPNTVGLRIRRAEDLLGLSLSDVESLTQVKVALMVDDVLAFSAAIPPPHRT</sequence>
<dbReference type="RefSeq" id="WP_014375287.1">
    <property type="nucleotide sequence ID" value="NC_016943.1"/>
</dbReference>
<gene>
    <name evidence="4" type="ordered locus">BLASA_1460</name>
</gene>
<dbReference type="EMBL" id="FO117623">
    <property type="protein sequence ID" value="CCG02392.1"/>
    <property type="molecule type" value="Genomic_DNA"/>
</dbReference>
<dbReference type="Pfam" id="PF13556">
    <property type="entry name" value="HTH_30"/>
    <property type="match status" value="1"/>
</dbReference>
<proteinExistence type="inferred from homology"/>
<keyword evidence="5" id="KW-1185">Reference proteome</keyword>
<dbReference type="Pfam" id="PF17853">
    <property type="entry name" value="GGDEF_2"/>
    <property type="match status" value="1"/>
</dbReference>
<dbReference type="STRING" id="1146883.BLASA_1460"/>
<dbReference type="Pfam" id="PF13185">
    <property type="entry name" value="GAF_2"/>
    <property type="match status" value="1"/>
</dbReference>
<dbReference type="KEGG" id="bsd:BLASA_1460"/>
<protein>
    <submittedName>
        <fullName evidence="4">Two component GAF domain sensor and regulator</fullName>
    </submittedName>
</protein>
<dbReference type="Proteomes" id="UP000007517">
    <property type="component" value="Chromosome"/>
</dbReference>
<dbReference type="OrthoDB" id="8026818at2"/>
<feature type="region of interest" description="Disordered" evidence="2">
    <location>
        <begin position="264"/>
        <end position="302"/>
    </location>
</feature>
<dbReference type="PANTHER" id="PTHR33744">
    <property type="entry name" value="CARBOHYDRATE DIACID REGULATOR"/>
    <property type="match status" value="1"/>
</dbReference>
<organism evidence="4 5">
    <name type="scientific">Blastococcus saxobsidens (strain DD2)</name>
    <dbReference type="NCBI Taxonomy" id="1146883"/>
    <lineage>
        <taxon>Bacteria</taxon>
        <taxon>Bacillati</taxon>
        <taxon>Actinomycetota</taxon>
        <taxon>Actinomycetes</taxon>
        <taxon>Geodermatophilales</taxon>
        <taxon>Geodermatophilaceae</taxon>
        <taxon>Blastococcus</taxon>
    </lineage>
</organism>
<dbReference type="InterPro" id="IPR051448">
    <property type="entry name" value="CdaR-like_regulators"/>
</dbReference>
<dbReference type="InterPro" id="IPR042070">
    <property type="entry name" value="PucR_C-HTH_sf"/>
</dbReference>
<reference evidence="5" key="2">
    <citation type="submission" date="2012-02" db="EMBL/GenBank/DDBJ databases">
        <title>Complete genome sequence of Blastococcus saxobsidens strain DD2.</title>
        <authorList>
            <person name="Genoscope."/>
        </authorList>
    </citation>
    <scope>NUCLEOTIDE SEQUENCE [LARGE SCALE GENOMIC DNA]</scope>
    <source>
        <strain evidence="5">DD2</strain>
    </source>
</reference>
<evidence type="ECO:0000256" key="2">
    <source>
        <dbReference type="SAM" id="MobiDB-lite"/>
    </source>
</evidence>
<dbReference type="Gene3D" id="1.10.10.2840">
    <property type="entry name" value="PucR C-terminal helix-turn-helix domain"/>
    <property type="match status" value="1"/>
</dbReference>
<dbReference type="HOGENOM" id="CLU_017436_0_1_11"/>
<dbReference type="SUPFAM" id="SSF55781">
    <property type="entry name" value="GAF domain-like"/>
    <property type="match status" value="1"/>
</dbReference>
<dbReference type="eggNOG" id="COG2508">
    <property type="taxonomic scope" value="Bacteria"/>
</dbReference>
<name>H6RKH3_BLASD</name>
<dbReference type="eggNOG" id="COG2203">
    <property type="taxonomic scope" value="Bacteria"/>
</dbReference>
<evidence type="ECO:0000313" key="4">
    <source>
        <dbReference type="EMBL" id="CCG02392.1"/>
    </source>
</evidence>
<dbReference type="InterPro" id="IPR025736">
    <property type="entry name" value="PucR_C-HTH_dom"/>
</dbReference>
<dbReference type="Gene3D" id="3.30.450.40">
    <property type="match status" value="1"/>
</dbReference>
<accession>H6RKH3</accession>
<dbReference type="PANTHER" id="PTHR33744:SF1">
    <property type="entry name" value="DNA-BINDING TRANSCRIPTIONAL ACTIVATOR ADER"/>
    <property type="match status" value="1"/>
</dbReference>
<reference evidence="4 5" key="1">
    <citation type="journal article" date="2012" name="J. Bacteriol.">
        <title>Genome Sequence of Blastococcus saxobsidens DD2, a Stone-Inhabiting Bacterium.</title>
        <authorList>
            <person name="Chouaia B."/>
            <person name="Crotti E."/>
            <person name="Brusetti L."/>
            <person name="Daffonchio D."/>
            <person name="Essoussi I."/>
            <person name="Nouioui I."/>
            <person name="Sbissi I."/>
            <person name="Ghodhbane-Gtari F."/>
            <person name="Gtari M."/>
            <person name="Vacherie B."/>
            <person name="Barbe V."/>
            <person name="Medigue C."/>
            <person name="Gury J."/>
            <person name="Pujic P."/>
            <person name="Normand P."/>
        </authorList>
    </citation>
    <scope>NUCLEOTIDE SEQUENCE [LARGE SCALE GENOMIC DNA]</scope>
    <source>
        <strain evidence="4 5">DD2</strain>
    </source>
</reference>
<comment type="similarity">
    <text evidence="1">Belongs to the CdaR family.</text>
</comment>
<evidence type="ECO:0000259" key="3">
    <source>
        <dbReference type="SMART" id="SM00065"/>
    </source>
</evidence>
<evidence type="ECO:0000313" key="5">
    <source>
        <dbReference type="Proteomes" id="UP000007517"/>
    </source>
</evidence>
<feature type="domain" description="GAF" evidence="3">
    <location>
        <begin position="45"/>
        <end position="202"/>
    </location>
</feature>